<dbReference type="EMBL" id="JAESVG020000001">
    <property type="protein sequence ID" value="KAG8631994.1"/>
    <property type="molecule type" value="Genomic_DNA"/>
</dbReference>
<dbReference type="PANTHER" id="PTHR47660:SF3">
    <property type="entry name" value="FINGER DOMAIN PROTEIN, PUTATIVE (AFU_ORTHOLOGUE AFUA_4G03310)-RELATED"/>
    <property type="match status" value="1"/>
</dbReference>
<organism evidence="6 7">
    <name type="scientific">Elsinoe batatas</name>
    <dbReference type="NCBI Taxonomy" id="2601811"/>
    <lineage>
        <taxon>Eukaryota</taxon>
        <taxon>Fungi</taxon>
        <taxon>Dikarya</taxon>
        <taxon>Ascomycota</taxon>
        <taxon>Pezizomycotina</taxon>
        <taxon>Dothideomycetes</taxon>
        <taxon>Dothideomycetidae</taxon>
        <taxon>Myriangiales</taxon>
        <taxon>Elsinoaceae</taxon>
        <taxon>Elsinoe</taxon>
    </lineage>
</organism>
<evidence type="ECO:0000256" key="1">
    <source>
        <dbReference type="ARBA" id="ARBA00022723"/>
    </source>
</evidence>
<accession>A0A8K0PNB4</accession>
<evidence type="ECO:0008006" key="8">
    <source>
        <dbReference type="Google" id="ProtNLM"/>
    </source>
</evidence>
<keyword evidence="3" id="KW-0805">Transcription regulation</keyword>
<comment type="caution">
    <text evidence="6">The sequence shown here is derived from an EMBL/GenBank/DDBJ whole genome shotgun (WGS) entry which is preliminary data.</text>
</comment>
<name>A0A8K0PNB4_9PEZI</name>
<dbReference type="Proteomes" id="UP000809789">
    <property type="component" value="Unassembled WGS sequence"/>
</dbReference>
<keyword evidence="2" id="KW-0862">Zinc</keyword>
<keyword evidence="1" id="KW-0479">Metal-binding</keyword>
<dbReference type="OrthoDB" id="2441642at2759"/>
<dbReference type="PANTHER" id="PTHR47660">
    <property type="entry name" value="TRANSCRIPTION FACTOR WITH C2H2 AND ZN(2)-CYS(6) DNA BINDING DOMAIN (EUROFUNG)-RELATED-RELATED"/>
    <property type="match status" value="1"/>
</dbReference>
<protein>
    <recommendedName>
        <fullName evidence="8">Zn(2)-C6 fungal-type domain-containing protein</fullName>
    </recommendedName>
</protein>
<dbReference type="CDD" id="cd12148">
    <property type="entry name" value="fungal_TF_MHR"/>
    <property type="match status" value="1"/>
</dbReference>
<evidence type="ECO:0000256" key="4">
    <source>
        <dbReference type="ARBA" id="ARBA00023163"/>
    </source>
</evidence>
<reference evidence="6" key="1">
    <citation type="submission" date="2021-07" db="EMBL/GenBank/DDBJ databases">
        <title>Elsinoe batatas strain:CRI-CJ2 Genome sequencing and assembly.</title>
        <authorList>
            <person name="Huang L."/>
        </authorList>
    </citation>
    <scope>NUCLEOTIDE SEQUENCE</scope>
    <source>
        <strain evidence="6">CRI-CJ2</strain>
    </source>
</reference>
<evidence type="ECO:0000256" key="5">
    <source>
        <dbReference type="ARBA" id="ARBA00023242"/>
    </source>
</evidence>
<evidence type="ECO:0000313" key="7">
    <source>
        <dbReference type="Proteomes" id="UP000809789"/>
    </source>
</evidence>
<keyword evidence="4" id="KW-0804">Transcription</keyword>
<keyword evidence="7" id="KW-1185">Reference proteome</keyword>
<proteinExistence type="predicted"/>
<dbReference type="GO" id="GO:0046872">
    <property type="term" value="F:metal ion binding"/>
    <property type="evidence" value="ECO:0007669"/>
    <property type="project" value="UniProtKB-KW"/>
</dbReference>
<keyword evidence="5" id="KW-0539">Nucleus</keyword>
<sequence>MIHEAVALRIITAKAAKSKCDRKAERCSRCVDKVLLCVYTIKANNGQVQETASTIRPGSTPNCYDGGTWSDADPAQRPSFQDLDLFCPIPADQIRNRWMNPYLVEGSQHVKTISANAAVFLQRILESYIGVIRRDVVPDFIHPMQTHQASPVLTTCLELVRSCARMLPADLNSIKASLLEAMADTTTRAENTSSLDALSAFQAMLIYCMVLDLWFDGSGVQLCEATIRLQEIASWSCKKGLECTSIGTNDRPEWAEWIVVEAKRRTLYTMYLFDNMLSSRNDLPSFISEELSGLRAPGGNDLWRASERKDWIKAYDDSMREWQDKPLQINELWPLPADSSESEHRRQSERIEKWLEQADEYCIMLYAMTSSLHGV</sequence>
<evidence type="ECO:0000313" key="6">
    <source>
        <dbReference type="EMBL" id="KAG8631994.1"/>
    </source>
</evidence>
<evidence type="ECO:0000256" key="2">
    <source>
        <dbReference type="ARBA" id="ARBA00022833"/>
    </source>
</evidence>
<gene>
    <name evidence="6" type="ORF">KVT40_001134</name>
</gene>
<evidence type="ECO:0000256" key="3">
    <source>
        <dbReference type="ARBA" id="ARBA00023015"/>
    </source>
</evidence>
<dbReference type="AlphaFoldDB" id="A0A8K0PNB4"/>